<dbReference type="CDD" id="cd00707">
    <property type="entry name" value="Pancreat_lipase_like"/>
    <property type="match status" value="1"/>
</dbReference>
<dbReference type="InterPro" id="IPR001024">
    <property type="entry name" value="PLAT/LH2_dom"/>
</dbReference>
<keyword evidence="8" id="KW-0162">Chylomicron</keyword>
<dbReference type="InterPro" id="IPR013818">
    <property type="entry name" value="Lipase"/>
</dbReference>
<evidence type="ECO:0000256" key="21">
    <source>
        <dbReference type="PROSITE-ProRule" id="PRU00152"/>
    </source>
</evidence>
<evidence type="ECO:0000256" key="11">
    <source>
        <dbReference type="ARBA" id="ARBA00022674"/>
    </source>
</evidence>
<dbReference type="InterPro" id="IPR036691">
    <property type="entry name" value="Endo/exonu/phosph_ase_sf"/>
</dbReference>
<keyword evidence="7" id="KW-1003">Cell membrane</keyword>
<keyword evidence="25" id="KW-1185">Reference proteome</keyword>
<dbReference type="InterPro" id="IPR033906">
    <property type="entry name" value="Lipase_N"/>
</dbReference>
<dbReference type="GO" id="GO:0034185">
    <property type="term" value="F:apolipoprotein binding"/>
    <property type="evidence" value="ECO:0007669"/>
    <property type="project" value="TreeGrafter"/>
</dbReference>
<dbReference type="GO" id="GO:0034372">
    <property type="term" value="P:very-low-density lipoprotein particle remodeling"/>
    <property type="evidence" value="ECO:0007669"/>
    <property type="project" value="TreeGrafter"/>
</dbReference>
<dbReference type="SUPFAM" id="SSF49723">
    <property type="entry name" value="Lipase/lipooxygenase domain (PLAT/LH2 domain)"/>
    <property type="match status" value="1"/>
</dbReference>
<keyword evidence="9" id="KW-0964">Secreted</keyword>
<keyword evidence="14" id="KW-0106">Calcium</keyword>
<dbReference type="Proteomes" id="UP000886611">
    <property type="component" value="Unassembled WGS sequence"/>
</dbReference>
<evidence type="ECO:0000256" key="1">
    <source>
        <dbReference type="ARBA" id="ARBA00000137"/>
    </source>
</evidence>
<evidence type="ECO:0000256" key="14">
    <source>
        <dbReference type="ARBA" id="ARBA00022837"/>
    </source>
</evidence>
<evidence type="ECO:0000256" key="22">
    <source>
        <dbReference type="RuleBase" id="RU004262"/>
    </source>
</evidence>
<dbReference type="GO" id="GO:0004465">
    <property type="term" value="F:lipoprotein lipase activity"/>
    <property type="evidence" value="ECO:0007669"/>
    <property type="project" value="UniProtKB-EC"/>
</dbReference>
<dbReference type="Gene3D" id="3.60.10.10">
    <property type="entry name" value="Endonuclease/exonuclease/phosphatase"/>
    <property type="match status" value="1"/>
</dbReference>
<evidence type="ECO:0000256" key="7">
    <source>
        <dbReference type="ARBA" id="ARBA00022475"/>
    </source>
</evidence>
<dbReference type="EMBL" id="JAATIS010003638">
    <property type="protein sequence ID" value="KAG2464110.1"/>
    <property type="molecule type" value="Genomic_DNA"/>
</dbReference>
<keyword evidence="11" id="KW-0358">Heparin-binding</keyword>
<dbReference type="Gene3D" id="2.60.60.20">
    <property type="entry name" value="PLAT/LH2 domain"/>
    <property type="match status" value="1"/>
</dbReference>
<keyword evidence="15" id="KW-0442">Lipid degradation</keyword>
<evidence type="ECO:0000256" key="6">
    <source>
        <dbReference type="ARBA" id="ARBA00018617"/>
    </source>
</evidence>
<dbReference type="Gene3D" id="3.40.50.1820">
    <property type="entry name" value="alpha/beta hydrolase"/>
    <property type="match status" value="1"/>
</dbReference>
<evidence type="ECO:0000259" key="23">
    <source>
        <dbReference type="PROSITE" id="PS50095"/>
    </source>
</evidence>
<keyword evidence="16" id="KW-0944">Nitration</keyword>
<dbReference type="SUPFAM" id="SSF53474">
    <property type="entry name" value="alpha/beta-Hydrolases"/>
    <property type="match status" value="1"/>
</dbReference>
<dbReference type="PANTHER" id="PTHR11610:SF3">
    <property type="entry name" value="LIPOPROTEIN LIPASE"/>
    <property type="match status" value="1"/>
</dbReference>
<keyword evidence="12" id="KW-0479">Metal-binding</keyword>
<dbReference type="InterPro" id="IPR000734">
    <property type="entry name" value="TAG_lipase"/>
</dbReference>
<proteinExistence type="inferred from homology"/>
<organism evidence="24 25">
    <name type="scientific">Polypterus senegalus</name>
    <name type="common">Senegal bichir</name>
    <dbReference type="NCBI Taxonomy" id="55291"/>
    <lineage>
        <taxon>Eukaryota</taxon>
        <taxon>Metazoa</taxon>
        <taxon>Chordata</taxon>
        <taxon>Craniata</taxon>
        <taxon>Vertebrata</taxon>
        <taxon>Euteleostomi</taxon>
        <taxon>Actinopterygii</taxon>
        <taxon>Polypteriformes</taxon>
        <taxon>Polypteridae</taxon>
        <taxon>Polypterus</taxon>
    </lineage>
</organism>
<dbReference type="GO" id="GO:0008201">
    <property type="term" value="F:heparin binding"/>
    <property type="evidence" value="ECO:0007669"/>
    <property type="project" value="UniProtKB-KW"/>
</dbReference>
<keyword evidence="18" id="KW-0472">Membrane</keyword>
<evidence type="ECO:0000256" key="9">
    <source>
        <dbReference type="ARBA" id="ARBA00022525"/>
    </source>
</evidence>
<evidence type="ECO:0000256" key="20">
    <source>
        <dbReference type="ARBA" id="ARBA00023313"/>
    </source>
</evidence>
<dbReference type="InterPro" id="IPR002330">
    <property type="entry name" value="Lipo_Lipase"/>
</dbReference>
<accession>A0A8X7XAY8</accession>
<dbReference type="PRINTS" id="PR00822">
    <property type="entry name" value="LIPOLIPASE"/>
</dbReference>
<evidence type="ECO:0000256" key="18">
    <source>
        <dbReference type="ARBA" id="ARBA00023136"/>
    </source>
</evidence>
<feature type="non-terminal residue" evidence="24">
    <location>
        <position position="759"/>
    </location>
</feature>
<evidence type="ECO:0000313" key="25">
    <source>
        <dbReference type="Proteomes" id="UP000886611"/>
    </source>
</evidence>
<protein>
    <recommendedName>
        <fullName evidence="6">Lipoprotein lipase</fullName>
        <ecNumber evidence="5">3.1.1.34</ecNumber>
    </recommendedName>
</protein>
<evidence type="ECO:0000256" key="15">
    <source>
        <dbReference type="ARBA" id="ARBA00022963"/>
    </source>
</evidence>
<evidence type="ECO:0000256" key="5">
    <source>
        <dbReference type="ARBA" id="ARBA00013181"/>
    </source>
</evidence>
<dbReference type="PRINTS" id="PR00821">
    <property type="entry name" value="TAGLIPASE"/>
</dbReference>
<evidence type="ECO:0000256" key="3">
    <source>
        <dbReference type="ARBA" id="ARBA00004498"/>
    </source>
</evidence>
<dbReference type="GO" id="GO:0016042">
    <property type="term" value="P:lipid catabolic process"/>
    <property type="evidence" value="ECO:0007669"/>
    <property type="project" value="UniProtKB-KW"/>
</dbReference>
<comment type="similarity">
    <text evidence="4 22">Belongs to the AB hydrolase superfamily. Lipase family.</text>
</comment>
<comment type="catalytic activity">
    <reaction evidence="1">
        <text>a triacylglycerol + H2O = a diacylglycerol + a fatty acid + H(+)</text>
        <dbReference type="Rhea" id="RHEA:12044"/>
        <dbReference type="ChEBI" id="CHEBI:15377"/>
        <dbReference type="ChEBI" id="CHEBI:15378"/>
        <dbReference type="ChEBI" id="CHEBI:17855"/>
        <dbReference type="ChEBI" id="CHEBI:18035"/>
        <dbReference type="ChEBI" id="CHEBI:28868"/>
        <dbReference type="EC" id="3.1.1.34"/>
    </reaction>
</comment>
<keyword evidence="19" id="KW-0325">Glycoprotein</keyword>
<evidence type="ECO:0000313" key="24">
    <source>
        <dbReference type="EMBL" id="KAG2464110.1"/>
    </source>
</evidence>
<feature type="domain" description="PLAT" evidence="23">
    <location>
        <begin position="632"/>
        <end position="756"/>
    </location>
</feature>
<dbReference type="AlphaFoldDB" id="A0A8X7XAY8"/>
<feature type="non-terminal residue" evidence="24">
    <location>
        <position position="1"/>
    </location>
</feature>
<dbReference type="SMART" id="SM00308">
    <property type="entry name" value="LH2"/>
    <property type="match status" value="1"/>
</dbReference>
<evidence type="ECO:0000256" key="12">
    <source>
        <dbReference type="ARBA" id="ARBA00022723"/>
    </source>
</evidence>
<dbReference type="PANTHER" id="PTHR11610">
    <property type="entry name" value="LIPASE"/>
    <property type="match status" value="1"/>
</dbReference>
<sequence length="759" mass="86378">MERQRKSRDLVVGIPNVSDLAVVGNQVLRDWDECHTEARDREVSSLVRVFQEGSCRERLACCDAQTGLADNFVANMKQAELGRHKGGKGREDGGGRLTGGADQAALARMFTNWKLEPPTGNVSSALHGLISDGERVVIGADFNGHVGEGNRGDEEVMGRYSAKERMVVNFAKRMYMAVVNMYLKKREEHRMTNKSGGRCTQVDYILRRRVSVKETEDCKVVAGESVVRQQRMEDCRMMLEIKKKRRRVRAEPRIKWWKLKKEDYKIEFREEVRRALGGSEELPDSWATTADLKGRGFFQLGALKGRSLQAGREEGGNSTEWLTDYTSIESKFSLRSPEVPDDDLCYLVPGQIDTIEECNFKRTSKTFVVIHGWTVTGLYESWIAKLVAALFEREPSANVIVVDWLYRAQQHYPTSAAYTKLVGQDLAKFMNWIEVEGNYTLNNLHLLGYSLGAHVAGIAGSLTNNKVSRITGLDPAGPNFEYAEEKVRLSPDDANFVDVLHTYTRGSPDRSIGIQKPVGHVDIYPNGGSFQPGCDLHKAMLMIAANGFAEMDQIVKCSHERSIHLFIDSLLNEEKQSMAYRCNAKETFEKGLCLSCRKNRCNTLGYEINKVRSKRSSRMYLKTREVMPYKVFHYQLKIHFFSQENITFTEQPVQVSLYGTHDEAQNIALVLPKLSTNKTFSFLVTTDVNIGDLLMVKLMWEKDSYFSWTDWWKGYKFNIRKIRVKAGETQAKCIPLTHRRASVLTRDRRTKPFVFFLTG</sequence>
<dbReference type="GO" id="GO:0034361">
    <property type="term" value="C:very-low-density lipoprotein particle"/>
    <property type="evidence" value="ECO:0007669"/>
    <property type="project" value="UniProtKB-KW"/>
</dbReference>
<keyword evidence="17" id="KW-0443">Lipid metabolism</keyword>
<dbReference type="FunFam" id="3.40.50.1820:FF:000031">
    <property type="entry name" value="Lipoprotein lipase"/>
    <property type="match status" value="1"/>
</dbReference>
<dbReference type="EC" id="3.1.1.34" evidence="5"/>
<keyword evidence="10" id="KW-0272">Extracellular matrix</keyword>
<gene>
    <name evidence="24" type="primary">Lpl_0</name>
    <name evidence="24" type="ORF">GTO96_0003357</name>
</gene>
<dbReference type="Pfam" id="PF01477">
    <property type="entry name" value="PLAT"/>
    <property type="match status" value="1"/>
</dbReference>
<comment type="subcellular location">
    <subcellularLocation>
        <location evidence="2">Cell membrane</location>
        <topology evidence="2">Peripheral membrane protein</topology>
        <orientation evidence="2">Extracellular side</orientation>
    </subcellularLocation>
    <subcellularLocation>
        <location evidence="3">Secreted</location>
        <location evidence="3">Extracellular space</location>
        <location evidence="3">Extracellular matrix</location>
    </subcellularLocation>
</comment>
<evidence type="ECO:0000256" key="4">
    <source>
        <dbReference type="ARBA" id="ARBA00010701"/>
    </source>
</evidence>
<dbReference type="GO" id="GO:0042627">
    <property type="term" value="C:chylomicron"/>
    <property type="evidence" value="ECO:0007669"/>
    <property type="project" value="UniProtKB-KW"/>
</dbReference>
<evidence type="ECO:0000256" key="17">
    <source>
        <dbReference type="ARBA" id="ARBA00023098"/>
    </source>
</evidence>
<name>A0A8X7XAY8_POLSE</name>
<evidence type="ECO:0000256" key="2">
    <source>
        <dbReference type="ARBA" id="ARBA00004296"/>
    </source>
</evidence>
<evidence type="ECO:0000256" key="13">
    <source>
        <dbReference type="ARBA" id="ARBA00022729"/>
    </source>
</evidence>
<dbReference type="InterPro" id="IPR036392">
    <property type="entry name" value="PLAT/LH2_dom_sf"/>
</dbReference>
<dbReference type="PROSITE" id="PS50095">
    <property type="entry name" value="PLAT"/>
    <property type="match status" value="1"/>
</dbReference>
<comment type="caution">
    <text evidence="24">The sequence shown here is derived from an EMBL/GenBank/DDBJ whole genome shotgun (WGS) entry which is preliminary data.</text>
</comment>
<keyword evidence="20" id="KW-0850">VLDL</keyword>
<keyword evidence="13" id="KW-0732">Signal</keyword>
<comment type="caution">
    <text evidence="21">Lacks conserved residue(s) required for the propagation of feature annotation.</text>
</comment>
<evidence type="ECO:0000256" key="8">
    <source>
        <dbReference type="ARBA" id="ARBA00022513"/>
    </source>
</evidence>
<dbReference type="GO" id="GO:0005886">
    <property type="term" value="C:plasma membrane"/>
    <property type="evidence" value="ECO:0007669"/>
    <property type="project" value="UniProtKB-SubCell"/>
</dbReference>
<dbReference type="Pfam" id="PF00151">
    <property type="entry name" value="Lipase"/>
    <property type="match status" value="1"/>
</dbReference>
<evidence type="ECO:0000256" key="10">
    <source>
        <dbReference type="ARBA" id="ARBA00022530"/>
    </source>
</evidence>
<dbReference type="InterPro" id="IPR029058">
    <property type="entry name" value="AB_hydrolase_fold"/>
</dbReference>
<dbReference type="GO" id="GO:0046872">
    <property type="term" value="F:metal ion binding"/>
    <property type="evidence" value="ECO:0007669"/>
    <property type="project" value="UniProtKB-KW"/>
</dbReference>
<reference evidence="24 25" key="1">
    <citation type="journal article" date="2021" name="Cell">
        <title>Tracing the genetic footprints of vertebrate landing in non-teleost ray-finned fishes.</title>
        <authorList>
            <person name="Bi X."/>
            <person name="Wang K."/>
            <person name="Yang L."/>
            <person name="Pan H."/>
            <person name="Jiang H."/>
            <person name="Wei Q."/>
            <person name="Fang M."/>
            <person name="Yu H."/>
            <person name="Zhu C."/>
            <person name="Cai Y."/>
            <person name="He Y."/>
            <person name="Gan X."/>
            <person name="Zeng H."/>
            <person name="Yu D."/>
            <person name="Zhu Y."/>
            <person name="Jiang H."/>
            <person name="Qiu Q."/>
            <person name="Yang H."/>
            <person name="Zhang Y.E."/>
            <person name="Wang W."/>
            <person name="Zhu M."/>
            <person name="He S."/>
            <person name="Zhang G."/>
        </authorList>
    </citation>
    <scope>NUCLEOTIDE SEQUENCE [LARGE SCALE GENOMIC DNA]</scope>
    <source>
        <strain evidence="24">Bchr_013</strain>
    </source>
</reference>
<evidence type="ECO:0000256" key="19">
    <source>
        <dbReference type="ARBA" id="ARBA00023180"/>
    </source>
</evidence>
<evidence type="ECO:0000256" key="16">
    <source>
        <dbReference type="ARBA" id="ARBA00023074"/>
    </source>
</evidence>